<dbReference type="Pfam" id="PF01327">
    <property type="entry name" value="Pep_deformylase"/>
    <property type="match status" value="2"/>
</dbReference>
<comment type="caution">
    <text evidence="8">The sequence shown here is derived from an EMBL/GenBank/DDBJ whole genome shotgun (WGS) entry which is preliminary data.</text>
</comment>
<comment type="cofactor">
    <cofactor evidence="6">
        <name>Fe(2+)</name>
        <dbReference type="ChEBI" id="CHEBI:29033"/>
    </cofactor>
    <text evidence="6">Binds 1 Fe(2+) ion.</text>
</comment>
<feature type="binding site" evidence="6">
    <location>
        <position position="221"/>
    </location>
    <ligand>
        <name>Fe cation</name>
        <dbReference type="ChEBI" id="CHEBI:24875"/>
    </ligand>
</feature>
<dbReference type="HAMAP" id="MF_00163">
    <property type="entry name" value="Pep_deformylase"/>
    <property type="match status" value="1"/>
</dbReference>
<accession>A0A2A3YJZ9</accession>
<dbReference type="GeneID" id="95328509"/>
<evidence type="ECO:0000313" key="8">
    <source>
        <dbReference type="EMBL" id="PCC39623.1"/>
    </source>
</evidence>
<feature type="active site" evidence="6">
    <location>
        <position position="218"/>
    </location>
</feature>
<evidence type="ECO:0000256" key="5">
    <source>
        <dbReference type="ARBA" id="ARBA00023004"/>
    </source>
</evidence>
<dbReference type="GO" id="GO:0042586">
    <property type="term" value="F:peptide deformylase activity"/>
    <property type="evidence" value="ECO:0007669"/>
    <property type="project" value="UniProtKB-UniRule"/>
</dbReference>
<evidence type="ECO:0000313" key="9">
    <source>
        <dbReference type="Proteomes" id="UP000218598"/>
    </source>
</evidence>
<dbReference type="RefSeq" id="WP_096166344.1">
    <property type="nucleotide sequence ID" value="NZ_JBQQHT010000002.1"/>
</dbReference>
<comment type="similarity">
    <text evidence="1 6">Belongs to the polypeptide deformylase family.</text>
</comment>
<organism evidence="8 9">
    <name type="scientific">Brachybacterium alimentarium</name>
    <dbReference type="NCBI Taxonomy" id="47845"/>
    <lineage>
        <taxon>Bacteria</taxon>
        <taxon>Bacillati</taxon>
        <taxon>Actinomycetota</taxon>
        <taxon>Actinomycetes</taxon>
        <taxon>Micrococcales</taxon>
        <taxon>Dermabacteraceae</taxon>
        <taxon>Brachybacterium</taxon>
    </lineage>
</organism>
<dbReference type="EC" id="3.5.1.88" evidence="6"/>
<evidence type="ECO:0000256" key="7">
    <source>
        <dbReference type="SAM" id="MobiDB-lite"/>
    </source>
</evidence>
<name>A0A2A3YJZ9_9MICO</name>
<dbReference type="InterPro" id="IPR036821">
    <property type="entry name" value="Peptide_deformylase_sf"/>
</dbReference>
<evidence type="ECO:0000256" key="3">
    <source>
        <dbReference type="ARBA" id="ARBA00022801"/>
    </source>
</evidence>
<dbReference type="PANTHER" id="PTHR10458">
    <property type="entry name" value="PEPTIDE DEFORMYLASE"/>
    <property type="match status" value="1"/>
</dbReference>
<dbReference type="GO" id="GO:0006412">
    <property type="term" value="P:translation"/>
    <property type="evidence" value="ECO:0007669"/>
    <property type="project" value="UniProtKB-UniRule"/>
</dbReference>
<evidence type="ECO:0000256" key="2">
    <source>
        <dbReference type="ARBA" id="ARBA00022723"/>
    </source>
</evidence>
<evidence type="ECO:0000256" key="6">
    <source>
        <dbReference type="HAMAP-Rule" id="MF_00163"/>
    </source>
</evidence>
<keyword evidence="4 6" id="KW-0648">Protein biosynthesis</keyword>
<evidence type="ECO:0000256" key="4">
    <source>
        <dbReference type="ARBA" id="ARBA00022917"/>
    </source>
</evidence>
<keyword evidence="5 6" id="KW-0408">Iron</keyword>
<feature type="binding site" evidence="6">
    <location>
        <position position="217"/>
    </location>
    <ligand>
        <name>Fe cation</name>
        <dbReference type="ChEBI" id="CHEBI:24875"/>
    </ligand>
</feature>
<feature type="binding site" evidence="6">
    <location>
        <position position="171"/>
    </location>
    <ligand>
        <name>Fe cation</name>
        <dbReference type="ChEBI" id="CHEBI:24875"/>
    </ligand>
</feature>
<keyword evidence="3 6" id="KW-0378">Hydrolase</keyword>
<comment type="catalytic activity">
    <reaction evidence="6">
        <text>N-terminal N-formyl-L-methionyl-[peptide] + H2O = N-terminal L-methionyl-[peptide] + formate</text>
        <dbReference type="Rhea" id="RHEA:24420"/>
        <dbReference type="Rhea" id="RHEA-COMP:10639"/>
        <dbReference type="Rhea" id="RHEA-COMP:10640"/>
        <dbReference type="ChEBI" id="CHEBI:15377"/>
        <dbReference type="ChEBI" id="CHEBI:15740"/>
        <dbReference type="ChEBI" id="CHEBI:49298"/>
        <dbReference type="ChEBI" id="CHEBI:64731"/>
        <dbReference type="EC" id="3.5.1.88"/>
    </reaction>
</comment>
<reference evidence="8 9" key="1">
    <citation type="journal article" date="2017" name="Elife">
        <title>Extensive horizontal gene transfer in cheese-associated bacteria.</title>
        <authorList>
            <person name="Bonham K.S."/>
            <person name="Wolfe B.E."/>
            <person name="Dutton R.J."/>
        </authorList>
    </citation>
    <scope>NUCLEOTIDE SEQUENCE [LARGE SCALE GENOMIC DNA]</scope>
    <source>
        <strain evidence="8 9">341_9</strain>
    </source>
</reference>
<dbReference type="Gene3D" id="3.90.45.10">
    <property type="entry name" value="Peptide deformylase"/>
    <property type="match status" value="1"/>
</dbReference>
<dbReference type="InterPro" id="IPR023635">
    <property type="entry name" value="Peptide_deformylase"/>
</dbReference>
<keyword evidence="2 6" id="KW-0479">Metal-binding</keyword>
<evidence type="ECO:0000256" key="1">
    <source>
        <dbReference type="ARBA" id="ARBA00010759"/>
    </source>
</evidence>
<dbReference type="GO" id="GO:0046872">
    <property type="term" value="F:metal ion binding"/>
    <property type="evidence" value="ECO:0007669"/>
    <property type="project" value="UniProtKB-KW"/>
</dbReference>
<dbReference type="PANTHER" id="PTHR10458:SF2">
    <property type="entry name" value="PEPTIDE DEFORMYLASE, MITOCHONDRIAL"/>
    <property type="match status" value="1"/>
</dbReference>
<proteinExistence type="inferred from homology"/>
<gene>
    <name evidence="6" type="primary">def</name>
    <name evidence="8" type="ORF">CIK66_07870</name>
</gene>
<sequence>MDITELTRKILDRRAKDGDPLRIVQAGHPALRRTSLSARGRLAPELLLELVDAMTVTMRDAPGVGLAAPQVGLPLSLYVIEDRVRAAAGVGSEEEQHGEDGEHGENGDDAPDQPHESHGRRAVDDTDELDDLEERDAEDDLLERRPVPLRALLDPQVTLLGTERVYAWEGCLSVDGWQSIVPRSRRVRVQALELLPGGELREIDEEHVGWPARILQHETDHLAGTLCHDLMVPRSYIESGYAPYYADLGEAVRRLGLSGEIAELGEGEVIAR</sequence>
<feature type="region of interest" description="Disordered" evidence="7">
    <location>
        <begin position="88"/>
        <end position="130"/>
    </location>
</feature>
<dbReference type="OrthoDB" id="9804313at2"/>
<dbReference type="Proteomes" id="UP000218598">
    <property type="component" value="Unassembled WGS sequence"/>
</dbReference>
<protein>
    <recommendedName>
        <fullName evidence="6">Peptide deformylase</fullName>
        <shortName evidence="6">PDF</shortName>
        <ecNumber evidence="6">3.5.1.88</ecNumber>
    </recommendedName>
    <alternativeName>
        <fullName evidence="6">Polypeptide deformylase</fullName>
    </alternativeName>
</protein>
<dbReference type="EMBL" id="NRGR01000013">
    <property type="protein sequence ID" value="PCC39623.1"/>
    <property type="molecule type" value="Genomic_DNA"/>
</dbReference>
<dbReference type="SUPFAM" id="SSF56420">
    <property type="entry name" value="Peptide deformylase"/>
    <property type="match status" value="1"/>
</dbReference>
<dbReference type="PRINTS" id="PR01576">
    <property type="entry name" value="PDEFORMYLASE"/>
</dbReference>
<feature type="compositionally biased region" description="Basic and acidic residues" evidence="7">
    <location>
        <begin position="94"/>
        <end position="124"/>
    </location>
</feature>
<keyword evidence="9" id="KW-1185">Reference proteome</keyword>
<comment type="function">
    <text evidence="6">Removes the formyl group from the N-terminal Met of newly synthesized proteins. Requires at least a dipeptide for an efficient rate of reaction. N-terminal L-methionine is a prerequisite for activity but the enzyme has broad specificity at other positions.</text>
</comment>
<dbReference type="AlphaFoldDB" id="A0A2A3YJZ9"/>